<protein>
    <submittedName>
        <fullName evidence="10">Phytochrome sensor protein</fullName>
    </submittedName>
</protein>
<dbReference type="FunFam" id="1.20.81.30:FF:000001">
    <property type="entry name" value="Type II secretion system protein F"/>
    <property type="match status" value="2"/>
</dbReference>
<evidence type="ECO:0000256" key="4">
    <source>
        <dbReference type="ARBA" id="ARBA00022519"/>
    </source>
</evidence>
<evidence type="ECO:0000256" key="7">
    <source>
        <dbReference type="ARBA" id="ARBA00023136"/>
    </source>
</evidence>
<reference evidence="10" key="1">
    <citation type="journal article" date="2014" name="Int. J. Syst. Evol. Microbiol.">
        <title>Complete genome sequence of Corynebacterium casei LMG S-19264T (=DSM 44701T), isolated from a smear-ripened cheese.</title>
        <authorList>
            <consortium name="US DOE Joint Genome Institute (JGI-PGF)"/>
            <person name="Walter F."/>
            <person name="Albersmeier A."/>
            <person name="Kalinowski J."/>
            <person name="Ruckert C."/>
        </authorList>
    </citation>
    <scope>NUCLEOTIDE SEQUENCE</scope>
    <source>
        <strain evidence="10">VKM Ac-1321</strain>
    </source>
</reference>
<gene>
    <name evidence="10" type="ORF">GCM10017581_058110</name>
</gene>
<dbReference type="Proteomes" id="UP001143480">
    <property type="component" value="Unassembled WGS sequence"/>
</dbReference>
<dbReference type="PANTHER" id="PTHR30012">
    <property type="entry name" value="GENERAL SECRETION PATHWAY PROTEIN"/>
    <property type="match status" value="1"/>
</dbReference>
<keyword evidence="4" id="KW-0997">Cell inner membrane</keyword>
<keyword evidence="11" id="KW-1185">Reference proteome</keyword>
<evidence type="ECO:0000313" key="10">
    <source>
        <dbReference type="EMBL" id="GLL04064.1"/>
    </source>
</evidence>
<evidence type="ECO:0000313" key="11">
    <source>
        <dbReference type="Proteomes" id="UP001143480"/>
    </source>
</evidence>
<dbReference type="PRINTS" id="PR00812">
    <property type="entry name" value="BCTERIALGSPF"/>
</dbReference>
<sequence>MVATKTYEYQTIGQDGKRAKGKIEASNELAAAQALRQQGLTPLAITSADTLMKRDIRVPGLGDRTTLKDLSIFARQFATMTQSGMTLLRALAVLEDQAPKPSLKKALGEVRTDIEGGMSLSAALGKHPKVFPTLMVAMIRAGETGGFLDNALDRIATNFEKDASLRGKIKSALTYPVIVLVFTAVMISAVLIFIVPIFEKMFKQLGGELPLPTQIIVSASHALFWLGPLLIIVGVVVTVAFRQLMGKNPAVRLWFDKVKLKLPVFGALFTKIALSRFSRNLGTLLGVGVPVLQALDVVGATTGNTVITAAMTDLQQAVREGRPMSSQLGQHKVFPPMVVQMVEVGEESGQISQMLEKIADFYDREVDSAAEALTASIEPIMVLVMGGVVGGMIICLYLPMFSIYQNIQSN</sequence>
<dbReference type="InterPro" id="IPR003004">
    <property type="entry name" value="GspF/PilC"/>
</dbReference>
<comment type="caution">
    <text evidence="10">The sequence shown here is derived from an EMBL/GenBank/DDBJ whole genome shotgun (WGS) entry which is preliminary data.</text>
</comment>
<feature type="transmembrane region" description="Helical" evidence="8">
    <location>
        <begin position="380"/>
        <end position="404"/>
    </location>
</feature>
<dbReference type="AlphaFoldDB" id="A0A9W6NP30"/>
<keyword evidence="7 8" id="KW-0472">Membrane</keyword>
<feature type="transmembrane region" description="Helical" evidence="8">
    <location>
        <begin position="173"/>
        <end position="195"/>
    </location>
</feature>
<keyword evidence="5 8" id="KW-0812">Transmembrane</keyword>
<evidence type="ECO:0000256" key="8">
    <source>
        <dbReference type="SAM" id="Phobius"/>
    </source>
</evidence>
<evidence type="ECO:0000256" key="3">
    <source>
        <dbReference type="ARBA" id="ARBA00022475"/>
    </source>
</evidence>
<accession>A0A9W6NP30</accession>
<feature type="domain" description="Type II secretion system protein GspF" evidence="9">
    <location>
        <begin position="277"/>
        <end position="399"/>
    </location>
</feature>
<dbReference type="GO" id="GO:0005886">
    <property type="term" value="C:plasma membrane"/>
    <property type="evidence" value="ECO:0007669"/>
    <property type="project" value="UniProtKB-SubCell"/>
</dbReference>
<name>A0A9W6NP30_9ACTN</name>
<dbReference type="Pfam" id="PF00482">
    <property type="entry name" value="T2SSF"/>
    <property type="match status" value="2"/>
</dbReference>
<dbReference type="InterPro" id="IPR042094">
    <property type="entry name" value="T2SS_GspF_sf"/>
</dbReference>
<dbReference type="PANTHER" id="PTHR30012:SF0">
    <property type="entry name" value="TYPE II SECRETION SYSTEM PROTEIN F-RELATED"/>
    <property type="match status" value="1"/>
</dbReference>
<comment type="similarity">
    <text evidence="2">Belongs to the GSP F family.</text>
</comment>
<feature type="transmembrane region" description="Helical" evidence="8">
    <location>
        <begin position="215"/>
        <end position="241"/>
    </location>
</feature>
<dbReference type="EMBL" id="BSFP01000041">
    <property type="protein sequence ID" value="GLL04064.1"/>
    <property type="molecule type" value="Genomic_DNA"/>
</dbReference>
<comment type="subcellular location">
    <subcellularLocation>
        <location evidence="1">Cell inner membrane</location>
        <topology evidence="1">Multi-pass membrane protein</topology>
    </subcellularLocation>
</comment>
<dbReference type="RefSeq" id="WP_223097643.1">
    <property type="nucleotide sequence ID" value="NZ_BAAAXA010000001.1"/>
</dbReference>
<proteinExistence type="inferred from homology"/>
<reference evidence="10" key="2">
    <citation type="submission" date="2023-01" db="EMBL/GenBank/DDBJ databases">
        <authorList>
            <person name="Sun Q."/>
            <person name="Evtushenko L."/>
        </authorList>
    </citation>
    <scope>NUCLEOTIDE SEQUENCE</scope>
    <source>
        <strain evidence="10">VKM Ac-1321</strain>
    </source>
</reference>
<evidence type="ECO:0000259" key="9">
    <source>
        <dbReference type="Pfam" id="PF00482"/>
    </source>
</evidence>
<evidence type="ECO:0000256" key="6">
    <source>
        <dbReference type="ARBA" id="ARBA00022989"/>
    </source>
</evidence>
<keyword evidence="3" id="KW-1003">Cell membrane</keyword>
<dbReference type="InterPro" id="IPR018076">
    <property type="entry name" value="T2SS_GspF_dom"/>
</dbReference>
<feature type="domain" description="Type II secretion system protein GspF" evidence="9">
    <location>
        <begin position="73"/>
        <end position="196"/>
    </location>
</feature>
<dbReference type="Gene3D" id="1.20.81.30">
    <property type="entry name" value="Type II secretion system (T2SS), domain F"/>
    <property type="match status" value="2"/>
</dbReference>
<evidence type="ECO:0000256" key="1">
    <source>
        <dbReference type="ARBA" id="ARBA00004429"/>
    </source>
</evidence>
<organism evidence="10 11">
    <name type="scientific">Dactylosporangium matsuzakiense</name>
    <dbReference type="NCBI Taxonomy" id="53360"/>
    <lineage>
        <taxon>Bacteria</taxon>
        <taxon>Bacillati</taxon>
        <taxon>Actinomycetota</taxon>
        <taxon>Actinomycetes</taxon>
        <taxon>Micromonosporales</taxon>
        <taxon>Micromonosporaceae</taxon>
        <taxon>Dactylosporangium</taxon>
    </lineage>
</organism>
<evidence type="ECO:0000256" key="5">
    <source>
        <dbReference type="ARBA" id="ARBA00022692"/>
    </source>
</evidence>
<evidence type="ECO:0000256" key="2">
    <source>
        <dbReference type="ARBA" id="ARBA00005745"/>
    </source>
</evidence>
<keyword evidence="6 8" id="KW-1133">Transmembrane helix</keyword>